<dbReference type="CDD" id="cd01949">
    <property type="entry name" value="GGDEF"/>
    <property type="match status" value="1"/>
</dbReference>
<dbReference type="GO" id="GO:0005886">
    <property type="term" value="C:plasma membrane"/>
    <property type="evidence" value="ECO:0007669"/>
    <property type="project" value="TreeGrafter"/>
</dbReference>
<evidence type="ECO:0000313" key="2">
    <source>
        <dbReference type="EMBL" id="TCL76527.1"/>
    </source>
</evidence>
<dbReference type="InterPro" id="IPR029787">
    <property type="entry name" value="Nucleotide_cyclase"/>
</dbReference>
<dbReference type="PROSITE" id="PS50887">
    <property type="entry name" value="GGDEF"/>
    <property type="match status" value="1"/>
</dbReference>
<dbReference type="PANTHER" id="PTHR45138:SF9">
    <property type="entry name" value="DIGUANYLATE CYCLASE DGCM-RELATED"/>
    <property type="match status" value="1"/>
</dbReference>
<dbReference type="InterPro" id="IPR043128">
    <property type="entry name" value="Rev_trsase/Diguanyl_cyclase"/>
</dbReference>
<dbReference type="AlphaFoldDB" id="A0A4V2QGN5"/>
<protein>
    <submittedName>
        <fullName evidence="2">Diguanylate cyclase (GGDEF)-like protein</fullName>
    </submittedName>
</protein>
<dbReference type="FunFam" id="3.30.70.270:FF:000001">
    <property type="entry name" value="Diguanylate cyclase domain protein"/>
    <property type="match status" value="1"/>
</dbReference>
<reference evidence="2 3" key="1">
    <citation type="submission" date="2019-03" db="EMBL/GenBank/DDBJ databases">
        <title>Genomic Encyclopedia of Type Strains, Phase IV (KMG-IV): sequencing the most valuable type-strain genomes for metagenomic binning, comparative biology and taxonomic classification.</title>
        <authorList>
            <person name="Goeker M."/>
        </authorList>
    </citation>
    <scope>NUCLEOTIDE SEQUENCE [LARGE SCALE GENOMIC DNA]</scope>
    <source>
        <strain evidence="2 3">LX-B</strain>
    </source>
</reference>
<dbReference type="PANTHER" id="PTHR45138">
    <property type="entry name" value="REGULATORY COMPONENTS OF SENSORY TRANSDUCTION SYSTEM"/>
    <property type="match status" value="1"/>
</dbReference>
<dbReference type="GO" id="GO:1902201">
    <property type="term" value="P:negative regulation of bacterial-type flagellum-dependent cell motility"/>
    <property type="evidence" value="ECO:0007669"/>
    <property type="project" value="TreeGrafter"/>
</dbReference>
<dbReference type="EMBL" id="SLUN01000002">
    <property type="protein sequence ID" value="TCL76527.1"/>
    <property type="molecule type" value="Genomic_DNA"/>
</dbReference>
<sequence>MVLDLQNRLIDLNPAARSILNLPHAQPLGLGVAEALRNHPHLLEQIDTGLEQTCLRIMGRDQIQYFESRLFLVFNRKHPVGKTIILDNLTQQALLIQRLETLAAIEELTNVWNRRHFMERCQRELQRLENLGQPVSLIFVDLDYFKQINDHYGHKTGDEMLRAVAQILRQGLREGDLVGRLGGEEFLILLPATVPDQACQIAERLRSMVELAVLVMQPNLTVTASFGVTGLATAANVSLDELLAKADAALYQAKESGRNRVVCA</sequence>
<comment type="caution">
    <text evidence="2">The sequence shown here is derived from an EMBL/GenBank/DDBJ whole genome shotgun (WGS) entry which is preliminary data.</text>
</comment>
<proteinExistence type="predicted"/>
<dbReference type="Pfam" id="PF00990">
    <property type="entry name" value="GGDEF"/>
    <property type="match status" value="1"/>
</dbReference>
<dbReference type="GO" id="GO:0043709">
    <property type="term" value="P:cell adhesion involved in single-species biofilm formation"/>
    <property type="evidence" value="ECO:0007669"/>
    <property type="project" value="TreeGrafter"/>
</dbReference>
<dbReference type="InterPro" id="IPR050469">
    <property type="entry name" value="Diguanylate_Cyclase"/>
</dbReference>
<name>A0A4V2QGN5_HYDET</name>
<dbReference type="OrthoDB" id="9783388at2"/>
<dbReference type="Proteomes" id="UP000295008">
    <property type="component" value="Unassembled WGS sequence"/>
</dbReference>
<dbReference type="InterPro" id="IPR000160">
    <property type="entry name" value="GGDEF_dom"/>
</dbReference>
<gene>
    <name evidence="2" type="ORF">EDC14_1002286</name>
</gene>
<dbReference type="NCBIfam" id="TIGR00254">
    <property type="entry name" value="GGDEF"/>
    <property type="match status" value="1"/>
</dbReference>
<accession>A0A4V2QGN5</accession>
<feature type="domain" description="GGDEF" evidence="1">
    <location>
        <begin position="133"/>
        <end position="264"/>
    </location>
</feature>
<dbReference type="Gene3D" id="3.30.70.270">
    <property type="match status" value="1"/>
</dbReference>
<keyword evidence="3" id="KW-1185">Reference proteome</keyword>
<organism evidence="2 3">
    <name type="scientific">Hydrogenispora ethanolica</name>
    <dbReference type="NCBI Taxonomy" id="1082276"/>
    <lineage>
        <taxon>Bacteria</taxon>
        <taxon>Bacillati</taxon>
        <taxon>Bacillota</taxon>
        <taxon>Hydrogenispora</taxon>
    </lineage>
</organism>
<dbReference type="GO" id="GO:0052621">
    <property type="term" value="F:diguanylate cyclase activity"/>
    <property type="evidence" value="ECO:0007669"/>
    <property type="project" value="TreeGrafter"/>
</dbReference>
<dbReference type="SUPFAM" id="SSF55073">
    <property type="entry name" value="Nucleotide cyclase"/>
    <property type="match status" value="1"/>
</dbReference>
<evidence type="ECO:0000313" key="3">
    <source>
        <dbReference type="Proteomes" id="UP000295008"/>
    </source>
</evidence>
<evidence type="ECO:0000259" key="1">
    <source>
        <dbReference type="PROSITE" id="PS50887"/>
    </source>
</evidence>
<dbReference type="SMART" id="SM00267">
    <property type="entry name" value="GGDEF"/>
    <property type="match status" value="1"/>
</dbReference>